<dbReference type="InterPro" id="IPR019791">
    <property type="entry name" value="Haem_peroxidase_animal"/>
</dbReference>
<keyword evidence="2" id="KW-0964">Secreted</keyword>
<dbReference type="Pfam" id="PF03098">
    <property type="entry name" value="An_peroxidase"/>
    <property type="match status" value="2"/>
</dbReference>
<evidence type="ECO:0000313" key="9">
    <source>
        <dbReference type="Proteomes" id="UP001292094"/>
    </source>
</evidence>
<keyword evidence="5" id="KW-0349">Heme</keyword>
<organism evidence="8 9">
    <name type="scientific">Petrolisthes manimaculis</name>
    <dbReference type="NCBI Taxonomy" id="1843537"/>
    <lineage>
        <taxon>Eukaryota</taxon>
        <taxon>Metazoa</taxon>
        <taxon>Ecdysozoa</taxon>
        <taxon>Arthropoda</taxon>
        <taxon>Crustacea</taxon>
        <taxon>Multicrustacea</taxon>
        <taxon>Malacostraca</taxon>
        <taxon>Eumalacostraca</taxon>
        <taxon>Eucarida</taxon>
        <taxon>Decapoda</taxon>
        <taxon>Pleocyemata</taxon>
        <taxon>Anomura</taxon>
        <taxon>Galatheoidea</taxon>
        <taxon>Porcellanidae</taxon>
        <taxon>Petrolisthes</taxon>
    </lineage>
</organism>
<proteinExistence type="predicted"/>
<keyword evidence="3" id="KW-0575">Peroxidase</keyword>
<dbReference type="SUPFAM" id="SSF48113">
    <property type="entry name" value="Heme-dependent peroxidases"/>
    <property type="match status" value="1"/>
</dbReference>
<dbReference type="GO" id="GO:0020037">
    <property type="term" value="F:heme binding"/>
    <property type="evidence" value="ECO:0007669"/>
    <property type="project" value="InterPro"/>
</dbReference>
<dbReference type="CDD" id="cd09823">
    <property type="entry name" value="peroxinectin_like"/>
    <property type="match status" value="1"/>
</dbReference>
<dbReference type="EMBL" id="JAWZYT010000640">
    <property type="protein sequence ID" value="KAK4320758.1"/>
    <property type="molecule type" value="Genomic_DNA"/>
</dbReference>
<dbReference type="GO" id="GO:0004601">
    <property type="term" value="F:peroxidase activity"/>
    <property type="evidence" value="ECO:0007669"/>
    <property type="project" value="UniProtKB-KW"/>
</dbReference>
<feature type="binding site" description="axial binding residue" evidence="5">
    <location>
        <position position="468"/>
    </location>
    <ligand>
        <name>heme b</name>
        <dbReference type="ChEBI" id="CHEBI:60344"/>
    </ligand>
    <ligandPart>
        <name>Fe</name>
        <dbReference type="ChEBI" id="CHEBI:18248"/>
    </ligandPart>
</feature>
<sequence>LLLSLLVGVTTVTVKGDADASFHNGFPGGPPGRFPGGGRSLSSGPGPGARPGDNSHCALLIPGPGKSSFRDHSVGVFNGIQFPHSGEGYTCITFQSVDAAFKAARDLHGLPRPSHNPDHNDLGNLGMVLAETTRNIAKQYNLPKDVLVNGMPLIDSFKTIIGAVCPDFMKPSKCEVRRYREYNGRCNNLDNPVWGSMNTVFKRRLPPDYSDGIDAPRAIDHDLTLTAETKDRRTKKDPECCKSPHKHPACFPIHIPDEDPFYSLFGQKCISMVRSVPGVRYGCKLGPRTQINQITSYIDANWVYGSDDKHAKRIRLSRHGLMKSLPVFREYGMKDLLPLKLEEPEEGCIRPNNDVFCFDAGDGRVNEQLVLAVIHTMMMREHNRIAMELYRINPHWDDDKLYHETRHIIAAVVQHITYNEFLPMVLGKDVMNKYGIILEKHGYFNGYDPKIDASMSSNFVTSAFRFGHSLLPSTIERWSPNHKYIASQRLSEMLRQPYDLYKGGWCDQYIMGLTNQVAQAMDDAVTQEVTNHLFQEPDKRWGMDLAAINMQRGREHGVNSYNAFREFCGLPRAYRFDDLLGTMSNKTVYRYAEIYKHPDDIDLWSGGVSERPLPGSMVGPTFSCLIGITFKELRYGDRFWYENHGFPSEFTPGQLDEIRKVKLSRIICDNSDDIKTMQVYAMVLPDHEINPRVPCNSGILPRMDISKWRDPHGGPFPGSYDKFTFNHEFLFRYRFPSGR</sequence>
<dbReference type="InterPro" id="IPR010255">
    <property type="entry name" value="Haem_peroxidase_sf"/>
</dbReference>
<evidence type="ECO:0000256" key="3">
    <source>
        <dbReference type="ARBA" id="ARBA00022559"/>
    </source>
</evidence>
<feature type="chain" id="PRO_5041951259" evidence="7">
    <location>
        <begin position="17"/>
        <end position="739"/>
    </location>
</feature>
<dbReference type="PANTHER" id="PTHR11475:SF106">
    <property type="entry name" value="CURLY SU"/>
    <property type="match status" value="1"/>
</dbReference>
<gene>
    <name evidence="8" type="ORF">Pmani_008413</name>
</gene>
<keyword evidence="9" id="KW-1185">Reference proteome</keyword>
<feature type="region of interest" description="Disordered" evidence="6">
    <location>
        <begin position="19"/>
        <end position="56"/>
    </location>
</feature>
<dbReference type="FunFam" id="1.10.640.10:FF:000003">
    <property type="entry name" value="chorion peroxidase"/>
    <property type="match status" value="1"/>
</dbReference>
<comment type="subcellular location">
    <subcellularLocation>
        <location evidence="1">Secreted</location>
    </subcellularLocation>
</comment>
<protein>
    <submittedName>
        <fullName evidence="8">Uncharacterized protein</fullName>
    </submittedName>
</protein>
<dbReference type="GO" id="GO:0005576">
    <property type="term" value="C:extracellular region"/>
    <property type="evidence" value="ECO:0007669"/>
    <property type="project" value="UniProtKB-SubCell"/>
</dbReference>
<evidence type="ECO:0000256" key="5">
    <source>
        <dbReference type="PIRSR" id="PIRSR619791-2"/>
    </source>
</evidence>
<accession>A0AAE1Q715</accession>
<evidence type="ECO:0000256" key="4">
    <source>
        <dbReference type="ARBA" id="ARBA00022729"/>
    </source>
</evidence>
<feature type="non-terminal residue" evidence="8">
    <location>
        <position position="739"/>
    </location>
</feature>
<keyword evidence="5" id="KW-0479">Metal-binding</keyword>
<feature type="signal peptide" evidence="7">
    <location>
        <begin position="1"/>
        <end position="16"/>
    </location>
</feature>
<keyword evidence="5" id="KW-0408">Iron</keyword>
<keyword evidence="3" id="KW-0560">Oxidoreductase</keyword>
<comment type="caution">
    <text evidence="8">The sequence shown here is derived from an EMBL/GenBank/DDBJ whole genome shotgun (WGS) entry which is preliminary data.</text>
</comment>
<keyword evidence="4 7" id="KW-0732">Signal</keyword>
<dbReference type="Proteomes" id="UP001292094">
    <property type="component" value="Unassembled WGS sequence"/>
</dbReference>
<evidence type="ECO:0000313" key="8">
    <source>
        <dbReference type="EMBL" id="KAK4320758.1"/>
    </source>
</evidence>
<dbReference type="Gene3D" id="1.10.640.10">
    <property type="entry name" value="Haem peroxidase domain superfamily, animal type"/>
    <property type="match status" value="1"/>
</dbReference>
<evidence type="ECO:0000256" key="2">
    <source>
        <dbReference type="ARBA" id="ARBA00022525"/>
    </source>
</evidence>
<evidence type="ECO:0000256" key="1">
    <source>
        <dbReference type="ARBA" id="ARBA00004613"/>
    </source>
</evidence>
<dbReference type="PRINTS" id="PR00457">
    <property type="entry name" value="ANPEROXIDASE"/>
</dbReference>
<evidence type="ECO:0000256" key="6">
    <source>
        <dbReference type="SAM" id="MobiDB-lite"/>
    </source>
</evidence>
<feature type="compositionally biased region" description="Gly residues" evidence="6">
    <location>
        <begin position="34"/>
        <end position="49"/>
    </location>
</feature>
<evidence type="ECO:0000256" key="7">
    <source>
        <dbReference type="SAM" id="SignalP"/>
    </source>
</evidence>
<dbReference type="GO" id="GO:0006979">
    <property type="term" value="P:response to oxidative stress"/>
    <property type="evidence" value="ECO:0007669"/>
    <property type="project" value="InterPro"/>
</dbReference>
<reference evidence="8" key="1">
    <citation type="submission" date="2023-11" db="EMBL/GenBank/DDBJ databases">
        <title>Genome assemblies of two species of porcelain crab, Petrolisthes cinctipes and Petrolisthes manimaculis (Anomura: Porcellanidae).</title>
        <authorList>
            <person name="Angst P."/>
        </authorList>
    </citation>
    <scope>NUCLEOTIDE SEQUENCE</scope>
    <source>
        <strain evidence="8">PB745_02</strain>
        <tissue evidence="8">Gill</tissue>
    </source>
</reference>
<dbReference type="PANTHER" id="PTHR11475">
    <property type="entry name" value="OXIDASE/PEROXIDASE"/>
    <property type="match status" value="1"/>
</dbReference>
<dbReference type="InterPro" id="IPR037120">
    <property type="entry name" value="Haem_peroxidase_sf_animal"/>
</dbReference>
<name>A0AAE1Q715_9EUCA</name>
<dbReference type="GO" id="GO:0046872">
    <property type="term" value="F:metal ion binding"/>
    <property type="evidence" value="ECO:0007669"/>
    <property type="project" value="UniProtKB-KW"/>
</dbReference>
<dbReference type="PROSITE" id="PS50292">
    <property type="entry name" value="PEROXIDASE_3"/>
    <property type="match status" value="1"/>
</dbReference>
<dbReference type="AlphaFoldDB" id="A0AAE1Q715"/>